<proteinExistence type="predicted"/>
<accession>A0ABQ9QLV9</accession>
<sequence length="98" mass="10480">MGDLPPEADGDIGESRVKQLDLVKVLVQKISVAVKASCYWLGAEGRSISPLDTNERGTKGGGTVRPDHLRASRLRDKSPALPASACKCGDGLVWEFCQ</sequence>
<reference evidence="1 2" key="1">
    <citation type="submission" date="2016-10" db="EMBL/GenBank/DDBJ databases">
        <title>The genome sequence of Colletotrichum fioriniae PJ7.</title>
        <authorList>
            <person name="Baroncelli R."/>
        </authorList>
    </citation>
    <scope>NUCLEOTIDE SEQUENCE [LARGE SCALE GENOMIC DNA]</scope>
    <source>
        <strain evidence="1 2">Tom-12</strain>
    </source>
</reference>
<dbReference type="RefSeq" id="XP_060374165.1">
    <property type="nucleotide sequence ID" value="XM_060531279.1"/>
</dbReference>
<evidence type="ECO:0000313" key="1">
    <source>
        <dbReference type="EMBL" id="KAK1477011.1"/>
    </source>
</evidence>
<evidence type="ECO:0000313" key="2">
    <source>
        <dbReference type="Proteomes" id="UP001227543"/>
    </source>
</evidence>
<dbReference type="GeneID" id="85415517"/>
<dbReference type="EMBL" id="MLFU01000155">
    <property type="protein sequence ID" value="KAK1477011.1"/>
    <property type="molecule type" value="Genomic_DNA"/>
</dbReference>
<protein>
    <submittedName>
        <fullName evidence="1">Uncharacterized protein</fullName>
    </submittedName>
</protein>
<dbReference type="Proteomes" id="UP001227543">
    <property type="component" value="Unassembled WGS sequence"/>
</dbReference>
<name>A0ABQ9QLV9_9PEZI</name>
<organism evidence="1 2">
    <name type="scientific">Colletotrichum tamarilloi</name>
    <dbReference type="NCBI Taxonomy" id="1209934"/>
    <lineage>
        <taxon>Eukaryota</taxon>
        <taxon>Fungi</taxon>
        <taxon>Dikarya</taxon>
        <taxon>Ascomycota</taxon>
        <taxon>Pezizomycotina</taxon>
        <taxon>Sordariomycetes</taxon>
        <taxon>Hypocreomycetidae</taxon>
        <taxon>Glomerellales</taxon>
        <taxon>Glomerellaceae</taxon>
        <taxon>Colletotrichum</taxon>
        <taxon>Colletotrichum acutatum species complex</taxon>
    </lineage>
</organism>
<gene>
    <name evidence="1" type="ORF">CTAM01_15281</name>
</gene>
<keyword evidence="2" id="KW-1185">Reference proteome</keyword>
<comment type="caution">
    <text evidence="1">The sequence shown here is derived from an EMBL/GenBank/DDBJ whole genome shotgun (WGS) entry which is preliminary data.</text>
</comment>